<dbReference type="Pfam" id="PF04069">
    <property type="entry name" value="OpuAC"/>
    <property type="match status" value="1"/>
</dbReference>
<dbReference type="RefSeq" id="WP_250141852.1">
    <property type="nucleotide sequence ID" value="NZ_JALIQP010000004.1"/>
</dbReference>
<evidence type="ECO:0000313" key="2">
    <source>
        <dbReference type="EMBL" id="MFC4542455.1"/>
    </source>
</evidence>
<dbReference type="AlphaFoldDB" id="A0ABD5PPJ1"/>
<protein>
    <submittedName>
        <fullName evidence="2">Glycine betaine ABC transporter substrate-binding protein</fullName>
    </submittedName>
</protein>
<dbReference type="CDD" id="cd13528">
    <property type="entry name" value="PBP2_osmoprotectants"/>
    <property type="match status" value="1"/>
</dbReference>
<dbReference type="InterPro" id="IPR007210">
    <property type="entry name" value="ABC_Gly_betaine_transp_sub-bd"/>
</dbReference>
<keyword evidence="3" id="KW-1185">Reference proteome</keyword>
<organism evidence="2 3">
    <name type="scientific">Halosolutus amylolyticus</name>
    <dbReference type="NCBI Taxonomy" id="2932267"/>
    <lineage>
        <taxon>Archaea</taxon>
        <taxon>Methanobacteriati</taxon>
        <taxon>Methanobacteriota</taxon>
        <taxon>Stenosarchaea group</taxon>
        <taxon>Halobacteria</taxon>
        <taxon>Halobacteriales</taxon>
        <taxon>Natrialbaceae</taxon>
        <taxon>Halosolutus</taxon>
    </lineage>
</organism>
<dbReference type="SUPFAM" id="SSF53850">
    <property type="entry name" value="Periplasmic binding protein-like II"/>
    <property type="match status" value="1"/>
</dbReference>
<reference evidence="2 3" key="1">
    <citation type="journal article" date="2019" name="Int. J. Syst. Evol. Microbiol.">
        <title>The Global Catalogue of Microorganisms (GCM) 10K type strain sequencing project: providing services to taxonomists for standard genome sequencing and annotation.</title>
        <authorList>
            <consortium name="The Broad Institute Genomics Platform"/>
            <consortium name="The Broad Institute Genome Sequencing Center for Infectious Disease"/>
            <person name="Wu L."/>
            <person name="Ma J."/>
        </authorList>
    </citation>
    <scope>NUCLEOTIDE SEQUENCE [LARGE SCALE GENOMIC DNA]</scope>
    <source>
        <strain evidence="2 3">WLHS5</strain>
    </source>
</reference>
<name>A0ABD5PPJ1_9EURY</name>
<comment type="caution">
    <text evidence="2">The sequence shown here is derived from an EMBL/GenBank/DDBJ whole genome shotgun (WGS) entry which is preliminary data.</text>
</comment>
<proteinExistence type="predicted"/>
<sequence length="285" mass="31875">MSSGGEGGVTVGSKQFAEQEILGYLGYHGLAENTDLDVVDEVSLGGSNTNFEALKNDNIDFYWEYTGTAWATLPPQQDEVISDSDELHQRLNEEFSEEHDLEFLDYATFNNAYVLMTTAEWQDETGVESMSDLAEYVNDGNTDMTIVMDAEFEDRDDGWPGLIEHYGFADAASDLDTRAMEAGLVYQAVNEGESEVGMGFNTNPNIVRFDLQVLEDDEGFFPVYNPAPLVRQDTLEEFDEMVDPLESIANSLDTETIRQLNQRVSIDNENAEDVALEYLQNNDLA</sequence>
<evidence type="ECO:0000313" key="3">
    <source>
        <dbReference type="Proteomes" id="UP001595898"/>
    </source>
</evidence>
<evidence type="ECO:0000259" key="1">
    <source>
        <dbReference type="Pfam" id="PF04069"/>
    </source>
</evidence>
<dbReference type="Proteomes" id="UP001595898">
    <property type="component" value="Unassembled WGS sequence"/>
</dbReference>
<dbReference type="Gene3D" id="3.40.190.10">
    <property type="entry name" value="Periplasmic binding protein-like II"/>
    <property type="match status" value="1"/>
</dbReference>
<gene>
    <name evidence="2" type="ORF">ACFO5R_11020</name>
</gene>
<accession>A0ABD5PPJ1</accession>
<dbReference type="Gene3D" id="3.40.190.120">
    <property type="entry name" value="Osmoprotection protein (prox), domain 2"/>
    <property type="match status" value="1"/>
</dbReference>
<feature type="domain" description="ABC-type glycine betaine transport system substrate-binding" evidence="1">
    <location>
        <begin position="9"/>
        <end position="281"/>
    </location>
</feature>
<dbReference type="EMBL" id="JBHSFA010000005">
    <property type="protein sequence ID" value="MFC4542455.1"/>
    <property type="molecule type" value="Genomic_DNA"/>
</dbReference>